<dbReference type="PANTHER" id="PTHR35535:SF1">
    <property type="entry name" value="HEAT SHOCK PROTEIN HSLJ"/>
    <property type="match status" value="1"/>
</dbReference>
<accession>A0ABV9KCB8</accession>
<evidence type="ECO:0000313" key="4">
    <source>
        <dbReference type="Proteomes" id="UP001595973"/>
    </source>
</evidence>
<dbReference type="Gene3D" id="2.40.128.270">
    <property type="match status" value="1"/>
</dbReference>
<feature type="signal peptide" evidence="1">
    <location>
        <begin position="1"/>
        <end position="20"/>
    </location>
</feature>
<evidence type="ECO:0000259" key="2">
    <source>
        <dbReference type="Pfam" id="PF03724"/>
    </source>
</evidence>
<dbReference type="Proteomes" id="UP001595973">
    <property type="component" value="Unassembled WGS sequence"/>
</dbReference>
<dbReference type="InterPro" id="IPR053147">
    <property type="entry name" value="Hsp_HslJ-like"/>
</dbReference>
<dbReference type="Pfam" id="PF03724">
    <property type="entry name" value="META"/>
    <property type="match status" value="1"/>
</dbReference>
<feature type="domain" description="DUF306" evidence="2">
    <location>
        <begin position="18"/>
        <end position="115"/>
    </location>
</feature>
<dbReference type="EMBL" id="JBHSGI010000002">
    <property type="protein sequence ID" value="MFC4667538.1"/>
    <property type="molecule type" value="Genomic_DNA"/>
</dbReference>
<dbReference type="InterPro" id="IPR005184">
    <property type="entry name" value="DUF306_Meta_HslJ"/>
</dbReference>
<dbReference type="RefSeq" id="WP_380715769.1">
    <property type="nucleotide sequence ID" value="NZ_JBHSGI010000002.1"/>
</dbReference>
<dbReference type="PANTHER" id="PTHR35535">
    <property type="entry name" value="HEAT SHOCK PROTEIN HSLJ"/>
    <property type="match status" value="1"/>
</dbReference>
<feature type="chain" id="PRO_5046006378" evidence="1">
    <location>
        <begin position="21"/>
        <end position="320"/>
    </location>
</feature>
<dbReference type="InterPro" id="IPR038670">
    <property type="entry name" value="HslJ-like_sf"/>
</dbReference>
<evidence type="ECO:0000313" key="3">
    <source>
        <dbReference type="EMBL" id="MFC4667538.1"/>
    </source>
</evidence>
<gene>
    <name evidence="3" type="ORF">ACFO5X_03130</name>
</gene>
<name>A0ABV9KCB8_9RHOB</name>
<proteinExistence type="predicted"/>
<sequence>MQTILISITALAISALPMQAGEWSVLLVGPTQASGSATIAFATDGSVSGSTGCNRFQGQAVFDGAGIVFDKPLAMTRMACPGTEVTRQEDTIVALLQDRVIVSLNPFTGELVLSRGDLSLVAAAQPEWDDGGMRPNAGLERPAGDPPYLGVFGLADPLDIRAKPSSDAPALAGVQSGTVLRNLGCSDHGGVRWCNVAPLSGAPVGWAPSEFLEPAGAALRAGQGAFDATSQIPCAKGQGAPTTGCPFGVVRGPGGSAVVVVRKPDGVERVLYFENGAFSGADSSQAGGGFASSSTRDADLSLIRVDDERYEIPDSVLFGG</sequence>
<organism evidence="3 4">
    <name type="scientific">Seohaeicola nanhaiensis</name>
    <dbReference type="NCBI Taxonomy" id="1387282"/>
    <lineage>
        <taxon>Bacteria</taxon>
        <taxon>Pseudomonadati</taxon>
        <taxon>Pseudomonadota</taxon>
        <taxon>Alphaproteobacteria</taxon>
        <taxon>Rhodobacterales</taxon>
        <taxon>Roseobacteraceae</taxon>
        <taxon>Seohaeicola</taxon>
    </lineage>
</organism>
<keyword evidence="1" id="KW-0732">Signal</keyword>
<keyword evidence="4" id="KW-1185">Reference proteome</keyword>
<protein>
    <submittedName>
        <fullName evidence="3">META domain-containing protein</fullName>
    </submittedName>
</protein>
<reference evidence="4" key="1">
    <citation type="journal article" date="2019" name="Int. J. Syst. Evol. Microbiol.">
        <title>The Global Catalogue of Microorganisms (GCM) 10K type strain sequencing project: providing services to taxonomists for standard genome sequencing and annotation.</title>
        <authorList>
            <consortium name="The Broad Institute Genomics Platform"/>
            <consortium name="The Broad Institute Genome Sequencing Center for Infectious Disease"/>
            <person name="Wu L."/>
            <person name="Ma J."/>
        </authorList>
    </citation>
    <scope>NUCLEOTIDE SEQUENCE [LARGE SCALE GENOMIC DNA]</scope>
    <source>
        <strain evidence="4">CGMCC 4.7283</strain>
    </source>
</reference>
<evidence type="ECO:0000256" key="1">
    <source>
        <dbReference type="SAM" id="SignalP"/>
    </source>
</evidence>
<comment type="caution">
    <text evidence="3">The sequence shown here is derived from an EMBL/GenBank/DDBJ whole genome shotgun (WGS) entry which is preliminary data.</text>
</comment>